<dbReference type="RefSeq" id="WP_068902757.1">
    <property type="nucleotide sequence ID" value="NZ_JBHUIF010000024.1"/>
</dbReference>
<dbReference type="NCBIfam" id="TIGR02433">
    <property type="entry name" value="lysidine_TilS_C"/>
    <property type="match status" value="1"/>
</dbReference>
<comment type="domain">
    <text evidence="8">The N-terminal region contains the highly conserved SGGXDS motif, predicted to be a P-loop motif involved in ATP binding.</text>
</comment>
<feature type="domain" description="Lysidine-tRNA(Ile) synthetase C-terminal" evidence="9">
    <location>
        <begin position="364"/>
        <end position="431"/>
    </location>
</feature>
<dbReference type="STRING" id="1080227.A8L45_12520"/>
<dbReference type="Gene3D" id="1.20.59.20">
    <property type="match status" value="1"/>
</dbReference>
<keyword evidence="6 8" id="KW-0067">ATP-binding</keyword>
<dbReference type="Pfam" id="PF01171">
    <property type="entry name" value="ATP_bind_3"/>
    <property type="match status" value="1"/>
</dbReference>
<proteinExistence type="inferred from homology"/>
<evidence type="ECO:0000259" key="9">
    <source>
        <dbReference type="SMART" id="SM00977"/>
    </source>
</evidence>
<dbReference type="InterPro" id="IPR015262">
    <property type="entry name" value="tRNA_Ile_lys_synt_subst-bd"/>
</dbReference>
<dbReference type="InterPro" id="IPR011063">
    <property type="entry name" value="TilS/TtcA_N"/>
</dbReference>
<dbReference type="SUPFAM" id="SSF52402">
    <property type="entry name" value="Adenine nucleotide alpha hydrolases-like"/>
    <property type="match status" value="1"/>
</dbReference>
<comment type="function">
    <text evidence="8">Ligates lysine onto the cytidine present at position 34 of the AUA codon-specific tRNA(Ile) that contains the anticodon CAU, in an ATP-dependent manner. Cytidine is converted to lysidine, thus changing the amino acid specificity of the tRNA from methionine to isoleucine.</text>
</comment>
<dbReference type="OrthoDB" id="9807403at2"/>
<dbReference type="Pfam" id="PF09179">
    <property type="entry name" value="TilS"/>
    <property type="match status" value="1"/>
</dbReference>
<dbReference type="SMART" id="SM00977">
    <property type="entry name" value="TilS_C"/>
    <property type="match status" value="1"/>
</dbReference>
<dbReference type="SUPFAM" id="SSF56037">
    <property type="entry name" value="PheT/TilS domain"/>
    <property type="match status" value="1"/>
</dbReference>
<comment type="similarity">
    <text evidence="8">Belongs to the tRNA(Ile)-lysidine synthase family.</text>
</comment>
<organism evidence="10 11">
    <name type="scientific">Veronia pacifica</name>
    <dbReference type="NCBI Taxonomy" id="1080227"/>
    <lineage>
        <taxon>Bacteria</taxon>
        <taxon>Pseudomonadati</taxon>
        <taxon>Pseudomonadota</taxon>
        <taxon>Gammaproteobacteria</taxon>
        <taxon>Vibrionales</taxon>
        <taxon>Vibrionaceae</taxon>
        <taxon>Veronia</taxon>
    </lineage>
</organism>
<dbReference type="GO" id="GO:0005737">
    <property type="term" value="C:cytoplasm"/>
    <property type="evidence" value="ECO:0007669"/>
    <property type="project" value="UniProtKB-SubCell"/>
</dbReference>
<gene>
    <name evidence="8" type="primary">tilS</name>
    <name evidence="10" type="ORF">A8L45_12520</name>
</gene>
<dbReference type="InterPro" id="IPR012094">
    <property type="entry name" value="tRNA_Ile_lys_synt"/>
</dbReference>
<dbReference type="Pfam" id="PF11734">
    <property type="entry name" value="TilS_C"/>
    <property type="match status" value="1"/>
</dbReference>
<evidence type="ECO:0000256" key="2">
    <source>
        <dbReference type="ARBA" id="ARBA00022490"/>
    </source>
</evidence>
<keyword evidence="4 8" id="KW-0819">tRNA processing</keyword>
<dbReference type="PANTHER" id="PTHR43033">
    <property type="entry name" value="TRNA(ILE)-LYSIDINE SYNTHASE-RELATED"/>
    <property type="match status" value="1"/>
</dbReference>
<dbReference type="InterPro" id="IPR012796">
    <property type="entry name" value="Lysidine-tRNA-synth_C"/>
</dbReference>
<dbReference type="EC" id="6.3.4.19" evidence="8"/>
<keyword evidence="3 8" id="KW-0436">Ligase</keyword>
<dbReference type="GO" id="GO:0006400">
    <property type="term" value="P:tRNA modification"/>
    <property type="evidence" value="ECO:0007669"/>
    <property type="project" value="UniProtKB-UniRule"/>
</dbReference>
<accession>A0A1C3EI81</accession>
<evidence type="ECO:0000256" key="6">
    <source>
        <dbReference type="ARBA" id="ARBA00022840"/>
    </source>
</evidence>
<comment type="caution">
    <text evidence="10">The sequence shown here is derived from an EMBL/GenBank/DDBJ whole genome shotgun (WGS) entry which is preliminary data.</text>
</comment>
<dbReference type="GO" id="GO:0005524">
    <property type="term" value="F:ATP binding"/>
    <property type="evidence" value="ECO:0007669"/>
    <property type="project" value="UniProtKB-UniRule"/>
</dbReference>
<dbReference type="Gene3D" id="3.40.50.620">
    <property type="entry name" value="HUPs"/>
    <property type="match status" value="1"/>
</dbReference>
<evidence type="ECO:0000313" key="10">
    <source>
        <dbReference type="EMBL" id="ODA32952.1"/>
    </source>
</evidence>
<comment type="catalytic activity">
    <reaction evidence="7 8">
        <text>cytidine(34) in tRNA(Ile2) + L-lysine + ATP = lysidine(34) in tRNA(Ile2) + AMP + diphosphate + H(+)</text>
        <dbReference type="Rhea" id="RHEA:43744"/>
        <dbReference type="Rhea" id="RHEA-COMP:10625"/>
        <dbReference type="Rhea" id="RHEA-COMP:10670"/>
        <dbReference type="ChEBI" id="CHEBI:15378"/>
        <dbReference type="ChEBI" id="CHEBI:30616"/>
        <dbReference type="ChEBI" id="CHEBI:32551"/>
        <dbReference type="ChEBI" id="CHEBI:33019"/>
        <dbReference type="ChEBI" id="CHEBI:82748"/>
        <dbReference type="ChEBI" id="CHEBI:83665"/>
        <dbReference type="ChEBI" id="CHEBI:456215"/>
        <dbReference type="EC" id="6.3.4.19"/>
    </reaction>
</comment>
<dbReference type="CDD" id="cd01992">
    <property type="entry name" value="TilS_N"/>
    <property type="match status" value="1"/>
</dbReference>
<keyword evidence="5 8" id="KW-0547">Nucleotide-binding</keyword>
<dbReference type="PANTHER" id="PTHR43033:SF1">
    <property type="entry name" value="TRNA(ILE)-LYSIDINE SYNTHASE-RELATED"/>
    <property type="match status" value="1"/>
</dbReference>
<evidence type="ECO:0000256" key="3">
    <source>
        <dbReference type="ARBA" id="ARBA00022598"/>
    </source>
</evidence>
<dbReference type="AlphaFoldDB" id="A0A1C3EI81"/>
<dbReference type="HAMAP" id="MF_01161">
    <property type="entry name" value="tRNA_Ile_lys_synt"/>
    <property type="match status" value="1"/>
</dbReference>
<keyword evidence="11" id="KW-1185">Reference proteome</keyword>
<evidence type="ECO:0000256" key="1">
    <source>
        <dbReference type="ARBA" id="ARBA00004496"/>
    </source>
</evidence>
<dbReference type="InterPro" id="IPR012795">
    <property type="entry name" value="tRNA_Ile_lys_synt_N"/>
</dbReference>
<dbReference type="GO" id="GO:0032267">
    <property type="term" value="F:tRNA(Ile)-lysidine synthase activity"/>
    <property type="evidence" value="ECO:0007669"/>
    <property type="project" value="UniProtKB-EC"/>
</dbReference>
<dbReference type="Proteomes" id="UP000094936">
    <property type="component" value="Unassembled WGS sequence"/>
</dbReference>
<name>A0A1C3EI81_9GAMM</name>
<feature type="binding site" evidence="8">
    <location>
        <begin position="25"/>
        <end position="30"/>
    </location>
    <ligand>
        <name>ATP</name>
        <dbReference type="ChEBI" id="CHEBI:30616"/>
    </ligand>
</feature>
<dbReference type="NCBIfam" id="TIGR02432">
    <property type="entry name" value="lysidine_TilS_N"/>
    <property type="match status" value="1"/>
</dbReference>
<dbReference type="EMBL" id="LYBM01000021">
    <property type="protein sequence ID" value="ODA32952.1"/>
    <property type="molecule type" value="Genomic_DNA"/>
</dbReference>
<dbReference type="InterPro" id="IPR014729">
    <property type="entry name" value="Rossmann-like_a/b/a_fold"/>
</dbReference>
<evidence type="ECO:0000256" key="5">
    <source>
        <dbReference type="ARBA" id="ARBA00022741"/>
    </source>
</evidence>
<evidence type="ECO:0000313" key="11">
    <source>
        <dbReference type="Proteomes" id="UP000094936"/>
    </source>
</evidence>
<evidence type="ECO:0000256" key="8">
    <source>
        <dbReference type="HAMAP-Rule" id="MF_01161"/>
    </source>
</evidence>
<evidence type="ECO:0000256" key="4">
    <source>
        <dbReference type="ARBA" id="ARBA00022694"/>
    </source>
</evidence>
<reference evidence="10 11" key="1">
    <citation type="submission" date="2016-05" db="EMBL/GenBank/DDBJ databases">
        <title>Genomic Taxonomy of the Vibrionaceae.</title>
        <authorList>
            <person name="Gomez-Gil B."/>
            <person name="Enciso-Ibarra J."/>
        </authorList>
    </citation>
    <scope>NUCLEOTIDE SEQUENCE [LARGE SCALE GENOMIC DNA]</scope>
    <source>
        <strain evidence="10 11">CAIM 1920</strain>
    </source>
</reference>
<sequence length="443" mass="50303">MLFSRFQNVLDTYLPEPKQVILAFSGGLDSRVLLDLLATYRDLHPQHHYLVVHVHHGLSQYADDWQKACEGWANDAGFSFVCKKVQLQLQGNSLEREAREARYKAIASLMEPGAVVLTGQHRDDQVETFMLALKRGSGPAGLSSMPERRCFHHGSLLRPLLSVSRNDIEIWGQEQGLYWVEDESNLDQRFDRNFLRHQWLPVARERWPGFDKAVERTARLCAEQESLLDELLSQFDDQIHAHDGAFSLSVLSGKSGQMKNALLRRWLKQSASLSVSQAQLGQIRENVINAARDANPEVTVSGWQVRRYDNKLYLLGRLQDISQWEGFVVPGSCLELPDSVGKLCLSPFSGSGMPIRAPTTNERVSVSFNPEGLYAHPVGRQGKRKLKKLFQEYGVPSWNRRRTPLLFYGERLAAVSELFVCHGFQGNDLEVSLLKNAQRYDDE</sequence>
<keyword evidence="2 8" id="KW-0963">Cytoplasm</keyword>
<dbReference type="SUPFAM" id="SSF82829">
    <property type="entry name" value="MesJ substrate recognition domain-like"/>
    <property type="match status" value="1"/>
</dbReference>
<protein>
    <recommendedName>
        <fullName evidence="8">tRNA(Ile)-lysidine synthase</fullName>
        <ecNumber evidence="8">6.3.4.19</ecNumber>
    </recommendedName>
    <alternativeName>
        <fullName evidence="8">tRNA(Ile)-2-lysyl-cytidine synthase</fullName>
    </alternativeName>
    <alternativeName>
        <fullName evidence="8">tRNA(Ile)-lysidine synthetase</fullName>
    </alternativeName>
</protein>
<evidence type="ECO:0000256" key="7">
    <source>
        <dbReference type="ARBA" id="ARBA00048539"/>
    </source>
</evidence>
<comment type="subcellular location">
    <subcellularLocation>
        <location evidence="1 8">Cytoplasm</location>
    </subcellularLocation>
</comment>